<keyword evidence="1" id="KW-0812">Transmembrane</keyword>
<protein>
    <submittedName>
        <fullName evidence="4">ABC transporter</fullName>
    </submittedName>
</protein>
<dbReference type="EMBL" id="SPSF01000015">
    <property type="protein sequence ID" value="MPQ61497.1"/>
    <property type="molecule type" value="Genomic_DNA"/>
</dbReference>
<proteinExistence type="predicted"/>
<dbReference type="Pfam" id="PF23357">
    <property type="entry name" value="DUF7088"/>
    <property type="match status" value="1"/>
</dbReference>
<organism evidence="4 5">
    <name type="scientific">Clostridium estertheticum</name>
    <dbReference type="NCBI Taxonomy" id="238834"/>
    <lineage>
        <taxon>Bacteria</taxon>
        <taxon>Bacillati</taxon>
        <taxon>Bacillota</taxon>
        <taxon>Clostridia</taxon>
        <taxon>Eubacteriales</taxon>
        <taxon>Clostridiaceae</taxon>
        <taxon>Clostridium</taxon>
    </lineage>
</organism>
<evidence type="ECO:0000313" key="5">
    <source>
        <dbReference type="Proteomes" id="UP000342249"/>
    </source>
</evidence>
<dbReference type="InterPro" id="IPR019196">
    <property type="entry name" value="ABC_transp_unknown"/>
</dbReference>
<dbReference type="InterPro" id="IPR055396">
    <property type="entry name" value="DUF7088"/>
</dbReference>
<evidence type="ECO:0000313" key="4">
    <source>
        <dbReference type="EMBL" id="MPQ61497.1"/>
    </source>
</evidence>
<feature type="domain" description="ABC-type uncharacterised transport system" evidence="2">
    <location>
        <begin position="199"/>
        <end position="395"/>
    </location>
</feature>
<evidence type="ECO:0000256" key="1">
    <source>
        <dbReference type="SAM" id="Phobius"/>
    </source>
</evidence>
<feature type="transmembrane region" description="Helical" evidence="1">
    <location>
        <begin position="21"/>
        <end position="41"/>
    </location>
</feature>
<accession>A0A5N7IYD3</accession>
<gene>
    <name evidence="4" type="ORF">E4V82_05150</name>
</gene>
<feature type="domain" description="DUF7088" evidence="3">
    <location>
        <begin position="52"/>
        <end position="140"/>
    </location>
</feature>
<comment type="caution">
    <text evidence="4">The sequence shown here is derived from an EMBL/GenBank/DDBJ whole genome shotgun (WGS) entry which is preliminary data.</text>
</comment>
<evidence type="ECO:0000259" key="3">
    <source>
        <dbReference type="Pfam" id="PF23357"/>
    </source>
</evidence>
<evidence type="ECO:0000259" key="2">
    <source>
        <dbReference type="Pfam" id="PF09822"/>
    </source>
</evidence>
<reference evidence="4 5" key="1">
    <citation type="journal article" date="2019" name="Lett. Appl. Microbiol.">
        <title>A case of 'blown pack' spoilage of vacuum-packaged pork likely associated with Clostridium estertheticum in Canada.</title>
        <authorList>
            <person name="Zhang P."/>
            <person name="Ward P."/>
            <person name="McMullen L.M."/>
            <person name="Yang X."/>
        </authorList>
    </citation>
    <scope>NUCLEOTIDE SEQUENCE [LARGE SCALE GENOMIC DNA]</scope>
    <source>
        <strain evidence="4 5">MA19</strain>
    </source>
</reference>
<sequence length="472" mass="52364">MNMKKLQIKSTFKNNKFKYGGYATLITSMVLLILLVANLVIDKMDFKYDMTKNKLYSLSNQSYKVMDKLNRDINIIIFSKQSSYDQGMTEIINKYPSKSKKITVKYVDPTTNPQVAKKYSSTENEIANGSIVVESAGKFKAIKESELYNTTQDQTTGETSVKSLAVEQKITGAIMYVAGDKNSVVYNLQGHKEKALATEVSSDLSNQNFIVKQLNLLTNIWKPEAGDMLLVSSPSADISKDELIKLKGFFSKGGHGIFLMDVQKGKFPNFDNLMSTFGIQIEHSLIVEGDSKKYYREPAYLIPRMNSHAIIDPMVSANLPILFPVAQPIEQLKVKKASLKVEPLLTSSEESFGKKDINSTTIQKASGDIDGPFDVAVAITDTQETSVAKIVVFSSSGFINVAAGGNLDLFMNSMNWVQDLQENISITPKDLTTQTLEITKAQTLGFSALVIIVIPAIVLIMGVVVWIRRRHL</sequence>
<dbReference type="AlphaFoldDB" id="A0A5N7IYD3"/>
<keyword evidence="1" id="KW-1133">Transmembrane helix</keyword>
<feature type="transmembrane region" description="Helical" evidence="1">
    <location>
        <begin position="444"/>
        <end position="467"/>
    </location>
</feature>
<dbReference type="Proteomes" id="UP000342249">
    <property type="component" value="Unassembled WGS sequence"/>
</dbReference>
<keyword evidence="1" id="KW-0472">Membrane</keyword>
<dbReference type="Pfam" id="PF09822">
    <property type="entry name" value="ABC_transp_aux"/>
    <property type="match status" value="1"/>
</dbReference>
<name>A0A5N7IYD3_9CLOT</name>